<comment type="caution">
    <text evidence="1">The sequence shown here is derived from an EMBL/GenBank/DDBJ whole genome shotgun (WGS) entry which is preliminary data.</text>
</comment>
<name>A0AAD5IBX6_ACENE</name>
<reference evidence="1" key="2">
    <citation type="submission" date="2023-02" db="EMBL/GenBank/DDBJ databases">
        <authorList>
            <person name="Swenson N.G."/>
            <person name="Wegrzyn J.L."/>
            <person name="Mcevoy S.L."/>
        </authorList>
    </citation>
    <scope>NUCLEOTIDE SEQUENCE</scope>
    <source>
        <strain evidence="1">91603</strain>
        <tissue evidence="1">Leaf</tissue>
    </source>
</reference>
<evidence type="ECO:0000313" key="1">
    <source>
        <dbReference type="EMBL" id="KAI9157778.1"/>
    </source>
</evidence>
<dbReference type="AlphaFoldDB" id="A0AAD5IBX6"/>
<dbReference type="EMBL" id="JAJSOW010000107">
    <property type="protein sequence ID" value="KAI9157778.1"/>
    <property type="molecule type" value="Genomic_DNA"/>
</dbReference>
<reference evidence="1" key="1">
    <citation type="journal article" date="2022" name="Plant J.">
        <title>Strategies of tolerance reflected in two North American maple genomes.</title>
        <authorList>
            <person name="McEvoy S.L."/>
            <person name="Sezen U.U."/>
            <person name="Trouern-Trend A."/>
            <person name="McMahon S.M."/>
            <person name="Schaberg P.G."/>
            <person name="Yang J."/>
            <person name="Wegrzyn J.L."/>
            <person name="Swenson N.G."/>
        </authorList>
    </citation>
    <scope>NUCLEOTIDE SEQUENCE</scope>
    <source>
        <strain evidence="1">91603</strain>
    </source>
</reference>
<accession>A0AAD5IBX6</accession>
<organism evidence="1 2">
    <name type="scientific">Acer negundo</name>
    <name type="common">Box elder</name>
    <dbReference type="NCBI Taxonomy" id="4023"/>
    <lineage>
        <taxon>Eukaryota</taxon>
        <taxon>Viridiplantae</taxon>
        <taxon>Streptophyta</taxon>
        <taxon>Embryophyta</taxon>
        <taxon>Tracheophyta</taxon>
        <taxon>Spermatophyta</taxon>
        <taxon>Magnoliopsida</taxon>
        <taxon>eudicotyledons</taxon>
        <taxon>Gunneridae</taxon>
        <taxon>Pentapetalae</taxon>
        <taxon>rosids</taxon>
        <taxon>malvids</taxon>
        <taxon>Sapindales</taxon>
        <taxon>Sapindaceae</taxon>
        <taxon>Hippocastanoideae</taxon>
        <taxon>Acereae</taxon>
        <taxon>Acer</taxon>
    </lineage>
</organism>
<gene>
    <name evidence="1" type="ORF">LWI28_027809</name>
</gene>
<keyword evidence="2" id="KW-1185">Reference proteome</keyword>
<evidence type="ECO:0000313" key="2">
    <source>
        <dbReference type="Proteomes" id="UP001064489"/>
    </source>
</evidence>
<proteinExistence type="predicted"/>
<protein>
    <submittedName>
        <fullName evidence="1">Uncharacterized protein</fullName>
    </submittedName>
</protein>
<dbReference type="Proteomes" id="UP001064489">
    <property type="component" value="Chromosome 12"/>
</dbReference>
<sequence length="70" mass="8078">MHSCYYLIFRLEACNLCLFAGEWTSTKPSSTFCSILFWSLMGCTTTSSQLLIKLMEQYGRIHRSEIKLTS</sequence>